<feature type="domain" description="RNase NYN" evidence="2">
    <location>
        <begin position="52"/>
        <end position="164"/>
    </location>
</feature>
<proteinExistence type="predicted"/>
<keyword evidence="1" id="KW-0472">Membrane</keyword>
<dbReference type="Pfam" id="PF11977">
    <property type="entry name" value="RNase_Zc3h12a"/>
    <property type="match status" value="1"/>
</dbReference>
<protein>
    <submittedName>
        <fullName evidence="3">Zc3h12a-like Ribonuclease NYN domain-containing protein</fullName>
    </submittedName>
</protein>
<keyword evidence="1" id="KW-1133">Transmembrane helix</keyword>
<organism evidence="3 4">
    <name type="scientific">Alloyangia pacifica</name>
    <dbReference type="NCBI Taxonomy" id="311180"/>
    <lineage>
        <taxon>Bacteria</taxon>
        <taxon>Pseudomonadati</taxon>
        <taxon>Pseudomonadota</taxon>
        <taxon>Alphaproteobacteria</taxon>
        <taxon>Rhodobacterales</taxon>
        <taxon>Roseobacteraceae</taxon>
        <taxon>Alloyangia</taxon>
    </lineage>
</organism>
<keyword evidence="4" id="KW-1185">Reference proteome</keyword>
<evidence type="ECO:0000259" key="2">
    <source>
        <dbReference type="Pfam" id="PF11977"/>
    </source>
</evidence>
<sequence>MWMPLFLFVVSLAGLAAALIVPGLSDVLLLAAPCALASLFLLFRALRGGAGRQHIILDGSNIMYWRGDGPELAAVKDTLDSLGARGFLAGVIFDANVGYKLVGRYLGDAELAKLLGLPRDRVMVVPKGVPADQIILQAARDQGARIVTNDRYRDWAEAHPEIRRTGHLVRGGYRAGKLWMGMDPKPTSQG</sequence>
<dbReference type="EMBL" id="FOZW01000002">
    <property type="protein sequence ID" value="SFS57628.1"/>
    <property type="molecule type" value="Genomic_DNA"/>
</dbReference>
<evidence type="ECO:0000313" key="3">
    <source>
        <dbReference type="EMBL" id="SFS57628.1"/>
    </source>
</evidence>
<dbReference type="InterPro" id="IPR021869">
    <property type="entry name" value="RNase_Zc3h12_NYN"/>
</dbReference>
<gene>
    <name evidence="3" type="ORF">SAMN04488050_102517</name>
</gene>
<name>A0A1I6QZE0_9RHOB</name>
<reference evidence="4" key="1">
    <citation type="submission" date="2016-10" db="EMBL/GenBank/DDBJ databases">
        <authorList>
            <person name="Varghese N."/>
            <person name="Submissions S."/>
        </authorList>
    </citation>
    <scope>NUCLEOTIDE SEQUENCE [LARGE SCALE GENOMIC DNA]</scope>
    <source>
        <strain evidence="4">DSM 26894</strain>
    </source>
</reference>
<evidence type="ECO:0000256" key="1">
    <source>
        <dbReference type="SAM" id="Phobius"/>
    </source>
</evidence>
<dbReference type="Proteomes" id="UP000199392">
    <property type="component" value="Unassembled WGS sequence"/>
</dbReference>
<dbReference type="Gene3D" id="3.40.50.11980">
    <property type="match status" value="1"/>
</dbReference>
<dbReference type="AlphaFoldDB" id="A0A1I6QZE0"/>
<dbReference type="OrthoDB" id="5196680at2"/>
<dbReference type="RefSeq" id="WP_092420296.1">
    <property type="nucleotide sequence ID" value="NZ_FNCL01000001.1"/>
</dbReference>
<evidence type="ECO:0000313" key="4">
    <source>
        <dbReference type="Proteomes" id="UP000199392"/>
    </source>
</evidence>
<keyword evidence="1" id="KW-0812">Transmembrane</keyword>
<accession>A0A1I6QZE0</accession>
<feature type="transmembrane region" description="Helical" evidence="1">
    <location>
        <begin position="28"/>
        <end position="46"/>
    </location>
</feature>